<evidence type="ECO:0000256" key="1">
    <source>
        <dbReference type="SAM" id="SignalP"/>
    </source>
</evidence>
<dbReference type="RefSeq" id="WP_052348134.1">
    <property type="nucleotide sequence ID" value="NZ_AONC01000040.1"/>
</dbReference>
<feature type="signal peptide" evidence="1">
    <location>
        <begin position="1"/>
        <end position="22"/>
    </location>
</feature>
<dbReference type="Proteomes" id="UP000019460">
    <property type="component" value="Unassembled WGS sequence"/>
</dbReference>
<accession>W9V5C3</accession>
<dbReference type="STRING" id="1249627.D779_2675"/>
<feature type="chain" id="PRO_5004931062" evidence="1">
    <location>
        <begin position="23"/>
        <end position="146"/>
    </location>
</feature>
<proteinExistence type="predicted"/>
<keyword evidence="1" id="KW-0732">Signal</keyword>
<reference evidence="2 3" key="1">
    <citation type="submission" date="2012-11" db="EMBL/GenBank/DDBJ databases">
        <title>Genome assembly of Thiorhodococcus sp. AK35.</title>
        <authorList>
            <person name="Nupur N."/>
            <person name="Khatri I."/>
            <person name="Subramanian S."/>
            <person name="Pinnaka A."/>
        </authorList>
    </citation>
    <scope>NUCLEOTIDE SEQUENCE [LARGE SCALE GENOMIC DNA]</scope>
    <source>
        <strain evidence="2 3">AK35</strain>
    </source>
</reference>
<evidence type="ECO:0000313" key="3">
    <source>
        <dbReference type="Proteomes" id="UP000019460"/>
    </source>
</evidence>
<name>W9V5C3_9GAMM</name>
<comment type="caution">
    <text evidence="2">The sequence shown here is derived from an EMBL/GenBank/DDBJ whole genome shotgun (WGS) entry which is preliminary data.</text>
</comment>
<sequence length="146" mass="15049">MLRLRLYLPLLLAAAVSFDALSEGNEQVAVGTNPVTTGAMIRGITLQGPAGASGTSTGRTCDFSKEEVDQAGRLTDASINCKPGGTTQQVLVGLPGRFNAYCVIVSGGVKSGRVIQAPVGDDANHCLLSGVTIKDATQQFGGAVWR</sequence>
<protein>
    <submittedName>
        <fullName evidence="2">Putative rhizosphere induced protein</fullName>
    </submittedName>
</protein>
<evidence type="ECO:0000313" key="2">
    <source>
        <dbReference type="EMBL" id="EXJ14534.1"/>
    </source>
</evidence>
<gene>
    <name evidence="2" type="ORF">D779_2675</name>
</gene>
<dbReference type="EMBL" id="AONC01000040">
    <property type="protein sequence ID" value="EXJ14534.1"/>
    <property type="molecule type" value="Genomic_DNA"/>
</dbReference>
<dbReference type="AlphaFoldDB" id="W9V5C3"/>
<keyword evidence="3" id="KW-1185">Reference proteome</keyword>
<organism evidence="2 3">
    <name type="scientific">Imhoffiella purpurea</name>
    <dbReference type="NCBI Taxonomy" id="1249627"/>
    <lineage>
        <taxon>Bacteria</taxon>
        <taxon>Pseudomonadati</taxon>
        <taxon>Pseudomonadota</taxon>
        <taxon>Gammaproteobacteria</taxon>
        <taxon>Chromatiales</taxon>
        <taxon>Chromatiaceae</taxon>
        <taxon>Imhoffiella</taxon>
    </lineage>
</organism>
<dbReference type="OrthoDB" id="8365688at2"/>